<dbReference type="Proteomes" id="UP000663879">
    <property type="component" value="Unassembled WGS sequence"/>
</dbReference>
<dbReference type="AlphaFoldDB" id="A0A813X9X4"/>
<sequence>MEIDNDNSSQASSSTEYDNVLLTNDPYKYETFFNNVNTKYKFAITHAGYEAIFKKCIENFDGHLMLVETKKCASNRCHLNDNINYFGECPFKYRIYFYETNELGPVIRNVADISVGSLVESVYQGQFHLMFIAISSHETESDFTKLYKLYELIGYEFKP</sequence>
<name>A0A813X9X4_9BILA</name>
<gene>
    <name evidence="1" type="ORF">OXX778_LOCUS9727</name>
</gene>
<comment type="caution">
    <text evidence="1">The sequence shown here is derived from an EMBL/GenBank/DDBJ whole genome shotgun (WGS) entry which is preliminary data.</text>
</comment>
<dbReference type="EMBL" id="CAJNOC010001461">
    <property type="protein sequence ID" value="CAF0866853.1"/>
    <property type="molecule type" value="Genomic_DNA"/>
</dbReference>
<organism evidence="1 2">
    <name type="scientific">Brachionus calyciflorus</name>
    <dbReference type="NCBI Taxonomy" id="104777"/>
    <lineage>
        <taxon>Eukaryota</taxon>
        <taxon>Metazoa</taxon>
        <taxon>Spiralia</taxon>
        <taxon>Gnathifera</taxon>
        <taxon>Rotifera</taxon>
        <taxon>Eurotatoria</taxon>
        <taxon>Monogononta</taxon>
        <taxon>Pseudotrocha</taxon>
        <taxon>Ploima</taxon>
        <taxon>Brachionidae</taxon>
        <taxon>Brachionus</taxon>
    </lineage>
</organism>
<evidence type="ECO:0000313" key="1">
    <source>
        <dbReference type="EMBL" id="CAF0866853.1"/>
    </source>
</evidence>
<protein>
    <submittedName>
        <fullName evidence="1">Uncharacterized protein</fullName>
    </submittedName>
</protein>
<proteinExistence type="predicted"/>
<accession>A0A813X9X4</accession>
<evidence type="ECO:0000313" key="2">
    <source>
        <dbReference type="Proteomes" id="UP000663879"/>
    </source>
</evidence>
<keyword evidence="2" id="KW-1185">Reference proteome</keyword>
<reference evidence="1" key="1">
    <citation type="submission" date="2021-02" db="EMBL/GenBank/DDBJ databases">
        <authorList>
            <person name="Nowell W R."/>
        </authorList>
    </citation>
    <scope>NUCLEOTIDE SEQUENCE</scope>
    <source>
        <strain evidence="1">Ploen Becks lab</strain>
    </source>
</reference>